<dbReference type="Pfam" id="PF00156">
    <property type="entry name" value="Pribosyltran"/>
    <property type="match status" value="1"/>
</dbReference>
<dbReference type="CDD" id="cd06223">
    <property type="entry name" value="PRTases_typeI"/>
    <property type="match status" value="1"/>
</dbReference>
<dbReference type="PANTHER" id="PTHR47505">
    <property type="entry name" value="DNA UTILIZATION PROTEIN YHGH"/>
    <property type="match status" value="1"/>
</dbReference>
<dbReference type="AlphaFoldDB" id="A0A0G3W503"/>
<dbReference type="PATRIC" id="fig|84022.6.peg.251"/>
<proteinExistence type="inferred from homology"/>
<dbReference type="KEGG" id="cace:CACET_c02500"/>
<keyword evidence="3" id="KW-0808">Transferase</keyword>
<accession>A0A0G3W503</accession>
<dbReference type="InterPro" id="IPR051910">
    <property type="entry name" value="ComF/GntX_DNA_util-trans"/>
</dbReference>
<comment type="similarity">
    <text evidence="1">Belongs to the ComF/GntX family.</text>
</comment>
<dbReference type="Gene3D" id="3.40.50.2020">
    <property type="match status" value="1"/>
</dbReference>
<dbReference type="OrthoDB" id="9779910at2"/>
<organism evidence="3 4">
    <name type="scientific">Clostridium aceticum</name>
    <dbReference type="NCBI Taxonomy" id="84022"/>
    <lineage>
        <taxon>Bacteria</taxon>
        <taxon>Bacillati</taxon>
        <taxon>Bacillota</taxon>
        <taxon>Clostridia</taxon>
        <taxon>Eubacteriales</taxon>
        <taxon>Clostridiaceae</taxon>
        <taxon>Clostridium</taxon>
    </lineage>
</organism>
<dbReference type="GO" id="GO:0016757">
    <property type="term" value="F:glycosyltransferase activity"/>
    <property type="evidence" value="ECO:0007669"/>
    <property type="project" value="UniProtKB-KW"/>
</dbReference>
<dbReference type="STRING" id="84022.CACET_c02500"/>
<sequence length="239" mass="27427">MKIFRNFEDYFEALLDLVYPPDLYCIVCNKYLSQEKKHSICQGCFEETLLKKYAFQGSFAVGPHEGSLKKLVYRLKYQDATYLARAMGAMMAEVYKRETLEADILMAVPLHQKKEKQRGYNQAHLLVKYMSKKLGIAYMEHNLIRVKDTDVMYNQTRQARQKNIEDAFYTRNPQAINKKKILLVDDIFTTGATVEACKKALIEAEARSVEVLTFTRGMSEPIQLKPNIGASDGEATPLD</sequence>
<dbReference type="RefSeq" id="WP_052661541.1">
    <property type="nucleotide sequence ID" value="NZ_CP009687.1"/>
</dbReference>
<gene>
    <name evidence="3" type="ORF">CACET_c02500</name>
</gene>
<dbReference type="SUPFAM" id="SSF53271">
    <property type="entry name" value="PRTase-like"/>
    <property type="match status" value="1"/>
</dbReference>
<dbReference type="Proteomes" id="UP000035704">
    <property type="component" value="Chromosome"/>
</dbReference>
<evidence type="ECO:0000256" key="1">
    <source>
        <dbReference type="ARBA" id="ARBA00008007"/>
    </source>
</evidence>
<name>A0A0G3W503_9CLOT</name>
<feature type="domain" description="Phosphoribosyltransferase" evidence="2">
    <location>
        <begin position="156"/>
        <end position="219"/>
    </location>
</feature>
<evidence type="ECO:0000313" key="3">
    <source>
        <dbReference type="EMBL" id="AKL93766.1"/>
    </source>
</evidence>
<dbReference type="InterPro" id="IPR029057">
    <property type="entry name" value="PRTase-like"/>
</dbReference>
<keyword evidence="4" id="KW-1185">Reference proteome</keyword>
<keyword evidence="3" id="KW-0328">Glycosyltransferase</keyword>
<dbReference type="PANTHER" id="PTHR47505:SF1">
    <property type="entry name" value="DNA UTILIZATION PROTEIN YHGH"/>
    <property type="match status" value="1"/>
</dbReference>
<evidence type="ECO:0000259" key="2">
    <source>
        <dbReference type="Pfam" id="PF00156"/>
    </source>
</evidence>
<dbReference type="EMBL" id="CP009687">
    <property type="protein sequence ID" value="AKL93766.1"/>
    <property type="molecule type" value="Genomic_DNA"/>
</dbReference>
<evidence type="ECO:0000313" key="4">
    <source>
        <dbReference type="Proteomes" id="UP000035704"/>
    </source>
</evidence>
<reference evidence="3 4" key="1">
    <citation type="submission" date="2014-10" db="EMBL/GenBank/DDBJ databases">
        <title>Genome sequence of Clostridium aceticum DSM 1496.</title>
        <authorList>
            <person name="Poehlein A."/>
            <person name="Schiel-Bengelsdorf B."/>
            <person name="Gottschalk G."/>
            <person name="Duerre P."/>
            <person name="Daniel R."/>
        </authorList>
    </citation>
    <scope>NUCLEOTIDE SEQUENCE [LARGE SCALE GENOMIC DNA]</scope>
    <source>
        <strain evidence="3 4">DSM 1496</strain>
    </source>
</reference>
<protein>
    <submittedName>
        <fullName evidence="3">Putative amidophosphoribosyltransferase</fullName>
    </submittedName>
</protein>
<dbReference type="InterPro" id="IPR000836">
    <property type="entry name" value="PRTase_dom"/>
</dbReference>